<dbReference type="Proteomes" id="UP000241587">
    <property type="component" value="Unassembled WGS sequence"/>
</dbReference>
<keyword evidence="2" id="KW-0547">Nucleotide-binding</keyword>
<dbReference type="AlphaFoldDB" id="A0A2T4GSN0"/>
<reference evidence="5 6" key="1">
    <citation type="submission" date="2018-02" db="EMBL/GenBank/DDBJ databases">
        <title>Fusarium culmorum secondary metabolites in fungal-bacterial-plant interactions.</title>
        <authorList>
            <person name="Schmidt R."/>
        </authorList>
    </citation>
    <scope>NUCLEOTIDE SEQUENCE [LARGE SCALE GENOMIC DNA]</scope>
    <source>
        <strain evidence="5 6">PV</strain>
    </source>
</reference>
<dbReference type="PANTHER" id="PTHR24055">
    <property type="entry name" value="MITOGEN-ACTIVATED PROTEIN KINASE"/>
    <property type="match status" value="1"/>
</dbReference>
<dbReference type="GO" id="GO:0005524">
    <property type="term" value="F:ATP binding"/>
    <property type="evidence" value="ECO:0007669"/>
    <property type="project" value="UniProtKB-KW"/>
</dbReference>
<dbReference type="SUPFAM" id="SSF56112">
    <property type="entry name" value="Protein kinase-like (PK-like)"/>
    <property type="match status" value="1"/>
</dbReference>
<accession>A0A2T4GSN0</accession>
<dbReference type="Gene3D" id="1.10.510.10">
    <property type="entry name" value="Transferase(Phosphotransferase) domain 1"/>
    <property type="match status" value="1"/>
</dbReference>
<dbReference type="InterPro" id="IPR000719">
    <property type="entry name" value="Prot_kinase_dom"/>
</dbReference>
<sequence length="175" mass="19607">MDTFGKRCRVDLADLCPSESQALDFLHKNHICHGGRAVCINRTTREGVSEDRVGGASSNLSGGLGIPKNYLPPEVLLDLPDAVGPACDLWALGCTLFEIREQLPLFYMIYDSDELFKPTEIFDSGEDYKKGPKQSLVTPVPEQKLLADLLYKLFQYSLEKRISAEDVLKHEWFGL</sequence>
<dbReference type="OrthoDB" id="5979581at2759"/>
<name>A0A2T4GSN0_FUSCU</name>
<dbReference type="PROSITE" id="PS50011">
    <property type="entry name" value="PROTEIN_KINASE_DOM"/>
    <property type="match status" value="1"/>
</dbReference>
<dbReference type="GO" id="GO:0004674">
    <property type="term" value="F:protein serine/threonine kinase activity"/>
    <property type="evidence" value="ECO:0007669"/>
    <property type="project" value="UniProtKB-KW"/>
</dbReference>
<dbReference type="InterPro" id="IPR050117">
    <property type="entry name" value="MAPK"/>
</dbReference>
<keyword evidence="3" id="KW-0067">ATP-binding</keyword>
<dbReference type="InterPro" id="IPR011009">
    <property type="entry name" value="Kinase-like_dom_sf"/>
</dbReference>
<evidence type="ECO:0000256" key="3">
    <source>
        <dbReference type="ARBA" id="ARBA00022840"/>
    </source>
</evidence>
<protein>
    <recommendedName>
        <fullName evidence="4">Protein kinase domain-containing protein</fullName>
    </recommendedName>
</protein>
<evidence type="ECO:0000256" key="1">
    <source>
        <dbReference type="ARBA" id="ARBA00022527"/>
    </source>
</evidence>
<dbReference type="Pfam" id="PF00069">
    <property type="entry name" value="Pkinase"/>
    <property type="match status" value="1"/>
</dbReference>
<comment type="caution">
    <text evidence="5">The sequence shown here is derived from an EMBL/GenBank/DDBJ whole genome shotgun (WGS) entry which is preliminary data.</text>
</comment>
<keyword evidence="1" id="KW-0723">Serine/threonine-protein kinase</keyword>
<dbReference type="EMBL" id="PVEM01000006">
    <property type="protein sequence ID" value="PTD06568.1"/>
    <property type="molecule type" value="Genomic_DNA"/>
</dbReference>
<feature type="domain" description="Protein kinase" evidence="4">
    <location>
        <begin position="1"/>
        <end position="173"/>
    </location>
</feature>
<gene>
    <name evidence="5" type="ORF">FCULG_00007189</name>
</gene>
<evidence type="ECO:0000313" key="5">
    <source>
        <dbReference type="EMBL" id="PTD06568.1"/>
    </source>
</evidence>
<evidence type="ECO:0000256" key="2">
    <source>
        <dbReference type="ARBA" id="ARBA00022741"/>
    </source>
</evidence>
<evidence type="ECO:0000259" key="4">
    <source>
        <dbReference type="PROSITE" id="PS50011"/>
    </source>
</evidence>
<keyword evidence="6" id="KW-1185">Reference proteome</keyword>
<proteinExistence type="predicted"/>
<keyword evidence="1" id="KW-0418">Kinase</keyword>
<organism evidence="5 6">
    <name type="scientific">Fusarium culmorum</name>
    <dbReference type="NCBI Taxonomy" id="5516"/>
    <lineage>
        <taxon>Eukaryota</taxon>
        <taxon>Fungi</taxon>
        <taxon>Dikarya</taxon>
        <taxon>Ascomycota</taxon>
        <taxon>Pezizomycotina</taxon>
        <taxon>Sordariomycetes</taxon>
        <taxon>Hypocreomycetidae</taxon>
        <taxon>Hypocreales</taxon>
        <taxon>Nectriaceae</taxon>
        <taxon>Fusarium</taxon>
    </lineage>
</organism>
<evidence type="ECO:0000313" key="6">
    <source>
        <dbReference type="Proteomes" id="UP000241587"/>
    </source>
</evidence>
<dbReference type="SMART" id="SM00220">
    <property type="entry name" value="S_TKc"/>
    <property type="match status" value="1"/>
</dbReference>
<keyword evidence="1" id="KW-0808">Transferase</keyword>